<accession>A0A9X3EQP1</accession>
<dbReference type="InterPro" id="IPR009752">
    <property type="entry name" value="Phage_Mu_GpJ"/>
</dbReference>
<dbReference type="Proteomes" id="UP001150924">
    <property type="component" value="Unassembled WGS sequence"/>
</dbReference>
<sequence length="142" mass="15309">MTYATLQTLTDQFGADEVLVSSDRDHDGVSDPDVVARALAHADGLINSRIGVKYKLPLQVVPEVLVAYAGDIALYRMSQDTGPLTEEKRQRYEDALLWLDKVAAGKAVLDGAPEPEAKTSANGIKVVAAAREFTREKLGGIL</sequence>
<protein>
    <submittedName>
        <fullName evidence="2">DUF1320 domain-containing protein</fullName>
    </submittedName>
</protein>
<dbReference type="EMBL" id="JAPNKE010000001">
    <property type="protein sequence ID" value="MCY1003999.1"/>
    <property type="molecule type" value="Genomic_DNA"/>
</dbReference>
<evidence type="ECO:0000313" key="2">
    <source>
        <dbReference type="EMBL" id="MCY1008524.1"/>
    </source>
</evidence>
<keyword evidence="3" id="KW-1185">Reference proteome</keyword>
<evidence type="ECO:0000313" key="1">
    <source>
        <dbReference type="EMBL" id="MCY1003999.1"/>
    </source>
</evidence>
<name>A0A9X3EQP1_9BACT</name>
<evidence type="ECO:0000313" key="3">
    <source>
        <dbReference type="Proteomes" id="UP001150924"/>
    </source>
</evidence>
<gene>
    <name evidence="1" type="ORF">OV079_00130</name>
    <name evidence="2" type="ORF">OV079_23785</name>
</gene>
<comment type="caution">
    <text evidence="2">The sequence shown here is derived from an EMBL/GenBank/DDBJ whole genome shotgun (WGS) entry which is preliminary data.</text>
</comment>
<dbReference type="AlphaFoldDB" id="A0A9X3EQP1"/>
<proteinExistence type="predicted"/>
<reference evidence="2" key="1">
    <citation type="submission" date="2022-11" db="EMBL/GenBank/DDBJ databases">
        <title>Minimal conservation of predation-associated metabolite biosynthetic gene clusters underscores biosynthetic potential of Myxococcota including descriptions for ten novel species: Archangium lansinium sp. nov., Myxococcus landrumus sp. nov., Nannocystis bai.</title>
        <authorList>
            <person name="Ahearne A."/>
            <person name="Stevens C."/>
            <person name="Phillips K."/>
        </authorList>
    </citation>
    <scope>NUCLEOTIDE SEQUENCE</scope>
    <source>
        <strain evidence="2">Na p29</strain>
    </source>
</reference>
<dbReference type="RefSeq" id="WP_267765524.1">
    <property type="nucleotide sequence ID" value="NZ_JAPNKE010000001.1"/>
</dbReference>
<dbReference type="EMBL" id="JAPNKE010000002">
    <property type="protein sequence ID" value="MCY1008524.1"/>
    <property type="molecule type" value="Genomic_DNA"/>
</dbReference>
<organism evidence="2 3">
    <name type="scientific">Nannocystis pusilla</name>
    <dbReference type="NCBI Taxonomy" id="889268"/>
    <lineage>
        <taxon>Bacteria</taxon>
        <taxon>Pseudomonadati</taxon>
        <taxon>Myxococcota</taxon>
        <taxon>Polyangia</taxon>
        <taxon>Nannocystales</taxon>
        <taxon>Nannocystaceae</taxon>
        <taxon>Nannocystis</taxon>
    </lineage>
</organism>
<dbReference type="Pfam" id="PF07030">
    <property type="entry name" value="Phage_Mu_Gp36"/>
    <property type="match status" value="1"/>
</dbReference>